<evidence type="ECO:0000313" key="1">
    <source>
        <dbReference type="EMBL" id="OGI72252.1"/>
    </source>
</evidence>
<gene>
    <name evidence="1" type="ORF">A3J61_02070</name>
</gene>
<evidence type="ECO:0000313" key="2">
    <source>
        <dbReference type="Proteomes" id="UP000179686"/>
    </source>
</evidence>
<dbReference type="EMBL" id="MFUC01000009">
    <property type="protein sequence ID" value="OGI72252.1"/>
    <property type="molecule type" value="Genomic_DNA"/>
</dbReference>
<comment type="caution">
    <text evidence="1">The sequence shown here is derived from an EMBL/GenBank/DDBJ whole genome shotgun (WGS) entry which is preliminary data.</text>
</comment>
<name>A0A1F6VRQ4_9BACT</name>
<dbReference type="AlphaFoldDB" id="A0A1F6VRQ4"/>
<sequence>MAKYKKPPLIGAVVVKRPAYFLSSFAVSRITFEVECNDEVFSKKLLPILRLPKKKPHSHPIIPVTRANVINEIQVRPLFS</sequence>
<protein>
    <submittedName>
        <fullName evidence="1">Uncharacterized protein</fullName>
    </submittedName>
</protein>
<reference evidence="1 2" key="1">
    <citation type="journal article" date="2016" name="Nat. Commun.">
        <title>Thousands of microbial genomes shed light on interconnected biogeochemical processes in an aquifer system.</title>
        <authorList>
            <person name="Anantharaman K."/>
            <person name="Brown C.T."/>
            <person name="Hug L.A."/>
            <person name="Sharon I."/>
            <person name="Castelle C.J."/>
            <person name="Probst A.J."/>
            <person name="Thomas B.C."/>
            <person name="Singh A."/>
            <person name="Wilkins M.J."/>
            <person name="Karaoz U."/>
            <person name="Brodie E.L."/>
            <person name="Williams K.H."/>
            <person name="Hubbard S.S."/>
            <person name="Banfield J.F."/>
        </authorList>
    </citation>
    <scope>NUCLEOTIDE SEQUENCE [LARGE SCALE GENOMIC DNA]</scope>
</reference>
<accession>A0A1F6VRQ4</accession>
<organism evidence="1 2">
    <name type="scientific">Candidatus Nomurabacteria bacterium RIFCSPHIGHO2_02_FULL_38_15</name>
    <dbReference type="NCBI Taxonomy" id="1801752"/>
    <lineage>
        <taxon>Bacteria</taxon>
        <taxon>Candidatus Nomuraibacteriota</taxon>
    </lineage>
</organism>
<dbReference type="Proteomes" id="UP000179686">
    <property type="component" value="Unassembled WGS sequence"/>
</dbReference>
<dbReference type="STRING" id="1801752.A3J61_02070"/>
<proteinExistence type="predicted"/>